<dbReference type="EMBL" id="MU118635">
    <property type="protein sequence ID" value="KAF9642168.1"/>
    <property type="molecule type" value="Genomic_DNA"/>
</dbReference>
<reference evidence="1" key="1">
    <citation type="submission" date="2019-10" db="EMBL/GenBank/DDBJ databases">
        <authorList>
            <consortium name="DOE Joint Genome Institute"/>
            <person name="Kuo A."/>
            <person name="Miyauchi S."/>
            <person name="Kiss E."/>
            <person name="Drula E."/>
            <person name="Kohler A."/>
            <person name="Sanchez-Garcia M."/>
            <person name="Andreopoulos B."/>
            <person name="Barry K.W."/>
            <person name="Bonito G."/>
            <person name="Buee M."/>
            <person name="Carver A."/>
            <person name="Chen C."/>
            <person name="Cichocki N."/>
            <person name="Clum A."/>
            <person name="Culley D."/>
            <person name="Crous P.W."/>
            <person name="Fauchery L."/>
            <person name="Girlanda M."/>
            <person name="Hayes R."/>
            <person name="Keri Z."/>
            <person name="Labutti K."/>
            <person name="Lipzen A."/>
            <person name="Lombard V."/>
            <person name="Magnuson J."/>
            <person name="Maillard F."/>
            <person name="Morin E."/>
            <person name="Murat C."/>
            <person name="Nolan M."/>
            <person name="Ohm R."/>
            <person name="Pangilinan J."/>
            <person name="Pereira M."/>
            <person name="Perotto S."/>
            <person name="Peter M."/>
            <person name="Riley R."/>
            <person name="Sitrit Y."/>
            <person name="Stielow B."/>
            <person name="Szollosi G."/>
            <person name="Zifcakova L."/>
            <person name="Stursova M."/>
            <person name="Spatafora J.W."/>
            <person name="Tedersoo L."/>
            <person name="Vaario L.-M."/>
            <person name="Yamada A."/>
            <person name="Yan M."/>
            <person name="Wang P."/>
            <person name="Xu J."/>
            <person name="Bruns T."/>
            <person name="Baldrian P."/>
            <person name="Vilgalys R."/>
            <person name="Henrissat B."/>
            <person name="Grigoriev I.V."/>
            <person name="Hibbett D."/>
            <person name="Nagy L.G."/>
            <person name="Martin F.M."/>
        </authorList>
    </citation>
    <scope>NUCLEOTIDE SEQUENCE</scope>
    <source>
        <strain evidence="1">P2</strain>
    </source>
</reference>
<dbReference type="Proteomes" id="UP000886501">
    <property type="component" value="Unassembled WGS sequence"/>
</dbReference>
<protein>
    <submittedName>
        <fullName evidence="1">Uncharacterized protein</fullName>
    </submittedName>
</protein>
<comment type="caution">
    <text evidence="1">The sequence shown here is derived from an EMBL/GenBank/DDBJ whole genome shotgun (WGS) entry which is preliminary data.</text>
</comment>
<evidence type="ECO:0000313" key="2">
    <source>
        <dbReference type="Proteomes" id="UP000886501"/>
    </source>
</evidence>
<reference evidence="1" key="2">
    <citation type="journal article" date="2020" name="Nat. Commun.">
        <title>Large-scale genome sequencing of mycorrhizal fungi provides insights into the early evolution of symbiotic traits.</title>
        <authorList>
            <person name="Miyauchi S."/>
            <person name="Kiss E."/>
            <person name="Kuo A."/>
            <person name="Drula E."/>
            <person name="Kohler A."/>
            <person name="Sanchez-Garcia M."/>
            <person name="Morin E."/>
            <person name="Andreopoulos B."/>
            <person name="Barry K.W."/>
            <person name="Bonito G."/>
            <person name="Buee M."/>
            <person name="Carver A."/>
            <person name="Chen C."/>
            <person name="Cichocki N."/>
            <person name="Clum A."/>
            <person name="Culley D."/>
            <person name="Crous P.W."/>
            <person name="Fauchery L."/>
            <person name="Girlanda M."/>
            <person name="Hayes R.D."/>
            <person name="Keri Z."/>
            <person name="LaButti K."/>
            <person name="Lipzen A."/>
            <person name="Lombard V."/>
            <person name="Magnuson J."/>
            <person name="Maillard F."/>
            <person name="Murat C."/>
            <person name="Nolan M."/>
            <person name="Ohm R.A."/>
            <person name="Pangilinan J."/>
            <person name="Pereira M.F."/>
            <person name="Perotto S."/>
            <person name="Peter M."/>
            <person name="Pfister S."/>
            <person name="Riley R."/>
            <person name="Sitrit Y."/>
            <person name="Stielow J.B."/>
            <person name="Szollosi G."/>
            <person name="Zifcakova L."/>
            <person name="Stursova M."/>
            <person name="Spatafora J.W."/>
            <person name="Tedersoo L."/>
            <person name="Vaario L.M."/>
            <person name="Yamada A."/>
            <person name="Yan M."/>
            <person name="Wang P."/>
            <person name="Xu J."/>
            <person name="Bruns T."/>
            <person name="Baldrian P."/>
            <person name="Vilgalys R."/>
            <person name="Dunand C."/>
            <person name="Henrissat B."/>
            <person name="Grigoriev I.V."/>
            <person name="Hibbett D."/>
            <person name="Nagy L.G."/>
            <person name="Martin F.M."/>
        </authorList>
    </citation>
    <scope>NUCLEOTIDE SEQUENCE</scope>
    <source>
        <strain evidence="1">P2</strain>
    </source>
</reference>
<keyword evidence="2" id="KW-1185">Reference proteome</keyword>
<name>A0ACB6YYA0_THEGA</name>
<proteinExistence type="predicted"/>
<organism evidence="1 2">
    <name type="scientific">Thelephora ganbajun</name>
    <name type="common">Ganba fungus</name>
    <dbReference type="NCBI Taxonomy" id="370292"/>
    <lineage>
        <taxon>Eukaryota</taxon>
        <taxon>Fungi</taxon>
        <taxon>Dikarya</taxon>
        <taxon>Basidiomycota</taxon>
        <taxon>Agaricomycotina</taxon>
        <taxon>Agaricomycetes</taxon>
        <taxon>Thelephorales</taxon>
        <taxon>Thelephoraceae</taxon>
        <taxon>Thelephora</taxon>
    </lineage>
</organism>
<evidence type="ECO:0000313" key="1">
    <source>
        <dbReference type="EMBL" id="KAF9642168.1"/>
    </source>
</evidence>
<accession>A0ACB6YYA0</accession>
<gene>
    <name evidence="1" type="ORF">BDM02DRAFT_3273568</name>
</gene>
<sequence>METMPSYCFYDGKRLRDSHYDTNSDVLIDDALFTISHERFLNEGFHKLLKAMLKHAPTRNGQGSIAQSIVFFRFMEEELYYDLVEVDKIEAGSGKDKNFADRRYTSLGHELDGLKNHYLAAVIFPFVNTVRREVPPNHCWHPDRTKKQVERATRVSKIEEIIPRDNYRCCATGRMDIDVALLPDQKKREVLSKEVNVIGGYDDLEVAHIIPFSLNNFDEKVESQKLRAQCIWTALEDFAGMNLSPLKGQGINDMGNLFSLSPLAHKFYDRLLLSFYPSPEFGEGHRLQVRGDRACLINIRGNVKLSVNADWLAIHHAICQIVYEAGLTKEVAKIAALDREREEIVDESKEIGRKAKEDEKAKKGGMWKLPSGSNT</sequence>